<comment type="function">
    <text evidence="5">Catalyzes the two-step NADP-dependent conversion of GDP-4-dehydro-6-deoxy-D-mannose to GDP-fucose, involving an epimerase and a reductase reaction.</text>
</comment>
<feature type="site" description="Important for catalytic activity" evidence="5">
    <location>
        <position position="110"/>
    </location>
</feature>
<evidence type="ECO:0000256" key="3">
    <source>
        <dbReference type="ARBA" id="ARBA00023002"/>
    </source>
</evidence>
<dbReference type="EC" id="1.1.1.271" evidence="5"/>
<dbReference type="HAMAP" id="MF_00956">
    <property type="entry name" value="GDP_fucose_synth"/>
    <property type="match status" value="1"/>
</dbReference>
<dbReference type="STRING" id="1802126.A3B25_02170"/>
<keyword evidence="5" id="KW-0511">Multifunctional enzyme</keyword>
<dbReference type="PANTHER" id="PTHR43238:SF1">
    <property type="entry name" value="GDP-L-FUCOSE SYNTHASE"/>
    <property type="match status" value="1"/>
</dbReference>
<dbReference type="SUPFAM" id="SSF51735">
    <property type="entry name" value="NAD(P)-binding Rossmann-fold domains"/>
    <property type="match status" value="1"/>
</dbReference>
<sequence length="311" mass="34938">MINLAKTKILITGGAGLLGRSIVEKLLQRGVPRENIFIPRSKERDLRIWENCVAVVASADVVIHLAAITGNLELHRNRPADVFYENLLMGVQLLEAARQAGVEKFVGIGTAAEYPEQLEAPFKEEAIWQGYPQRVHAPYAIAKKMLLAQGMAYHAQYGFNAIHLLLTNIYGPQERAESGYVIPQVIKKIIDAQKKKQDFIQIWGSGNSRRDFLYAEEAAEGVLLATERYDKPDPVNIGSGIDITIKDLVRKLCVAMDYHGEVRFDSTKPEGQLCRLLDTTKAEQEFGFRASTSIDFGLKKTIEWFREAYKT</sequence>
<comment type="similarity">
    <text evidence="1 5">Belongs to the NAD(P)-dependent epimerase/dehydratase family. Fucose synthase subfamily.</text>
</comment>
<dbReference type="InterPro" id="IPR036291">
    <property type="entry name" value="NAD(P)-bd_dom_sf"/>
</dbReference>
<dbReference type="Gene3D" id="3.40.50.720">
    <property type="entry name" value="NAD(P)-binding Rossmann-like Domain"/>
    <property type="match status" value="1"/>
</dbReference>
<dbReference type="Pfam" id="PF01370">
    <property type="entry name" value="Epimerase"/>
    <property type="match status" value="1"/>
</dbReference>
<protein>
    <recommendedName>
        <fullName evidence="5">GDP-L-fucose synthase</fullName>
        <ecNumber evidence="5">1.1.1.271</ecNumber>
    </recommendedName>
    <alternativeName>
        <fullName evidence="5">GDP-4-keto-6-deoxy-D-mannose-3,5-epimerase-4-reductase</fullName>
    </alternativeName>
</protein>
<feature type="binding site" evidence="5">
    <location>
        <position position="203"/>
    </location>
    <ligand>
        <name>substrate</name>
    </ligand>
</feature>
<dbReference type="AlphaFoldDB" id="A0A1G2GT79"/>
<organism evidence="7 8">
    <name type="scientific">Candidatus Ryanbacteria bacterium RIFCSPLOWO2_01_FULL_48_26</name>
    <dbReference type="NCBI Taxonomy" id="1802126"/>
    <lineage>
        <taxon>Bacteria</taxon>
        <taxon>Candidatus Ryaniibacteriota</taxon>
    </lineage>
</organism>
<evidence type="ECO:0000256" key="5">
    <source>
        <dbReference type="HAMAP-Rule" id="MF_00956"/>
    </source>
</evidence>
<keyword evidence="4 5" id="KW-0413">Isomerase</keyword>
<dbReference type="InterPro" id="IPR028614">
    <property type="entry name" value="GDP_fucose/colitose_synth"/>
</dbReference>
<feature type="binding site" evidence="5">
    <location>
        <position position="188"/>
    </location>
    <ligand>
        <name>substrate</name>
    </ligand>
</feature>
<evidence type="ECO:0000256" key="2">
    <source>
        <dbReference type="ARBA" id="ARBA00022857"/>
    </source>
</evidence>
<evidence type="ECO:0000259" key="6">
    <source>
        <dbReference type="Pfam" id="PF01370"/>
    </source>
</evidence>
<dbReference type="GO" id="GO:0042351">
    <property type="term" value="P:'de novo' GDP-L-fucose biosynthetic process"/>
    <property type="evidence" value="ECO:0007669"/>
    <property type="project" value="UniProtKB-UniRule"/>
</dbReference>
<comment type="caution">
    <text evidence="5">Lacks conserved residue(s) required for the propagation of feature annotation.</text>
</comment>
<comment type="catalytic activity">
    <reaction evidence="5">
        <text>GDP-beta-L-fucose + NADP(+) = GDP-4-dehydro-alpha-D-rhamnose + NADPH + H(+)</text>
        <dbReference type="Rhea" id="RHEA:18885"/>
        <dbReference type="ChEBI" id="CHEBI:15378"/>
        <dbReference type="ChEBI" id="CHEBI:57273"/>
        <dbReference type="ChEBI" id="CHEBI:57783"/>
        <dbReference type="ChEBI" id="CHEBI:57964"/>
        <dbReference type="ChEBI" id="CHEBI:58349"/>
        <dbReference type="EC" id="1.1.1.271"/>
    </reaction>
</comment>
<dbReference type="UniPathway" id="UPA00128">
    <property type="reaction ID" value="UER00191"/>
</dbReference>
<dbReference type="GO" id="GO:0016853">
    <property type="term" value="F:isomerase activity"/>
    <property type="evidence" value="ECO:0007669"/>
    <property type="project" value="UniProtKB-KW"/>
</dbReference>
<reference evidence="7 8" key="1">
    <citation type="journal article" date="2016" name="Nat. Commun.">
        <title>Thousands of microbial genomes shed light on interconnected biogeochemical processes in an aquifer system.</title>
        <authorList>
            <person name="Anantharaman K."/>
            <person name="Brown C.T."/>
            <person name="Hug L.A."/>
            <person name="Sharon I."/>
            <person name="Castelle C.J."/>
            <person name="Probst A.J."/>
            <person name="Thomas B.C."/>
            <person name="Singh A."/>
            <person name="Wilkins M.J."/>
            <person name="Karaoz U."/>
            <person name="Brodie E.L."/>
            <person name="Williams K.H."/>
            <person name="Hubbard S.S."/>
            <person name="Banfield J.F."/>
        </authorList>
    </citation>
    <scope>NUCLEOTIDE SEQUENCE [LARGE SCALE GENOMIC DNA]</scope>
</reference>
<feature type="active site" description="Proton donor/acceptor" evidence="5">
    <location>
        <position position="139"/>
    </location>
</feature>
<evidence type="ECO:0000256" key="4">
    <source>
        <dbReference type="ARBA" id="ARBA00023235"/>
    </source>
</evidence>
<feature type="domain" description="NAD-dependent epimerase/dehydratase" evidence="6">
    <location>
        <begin position="9"/>
        <end position="238"/>
    </location>
</feature>
<accession>A0A1G2GT79</accession>
<name>A0A1G2GT79_9BACT</name>
<dbReference type="GO" id="GO:0070401">
    <property type="term" value="F:NADP+ binding"/>
    <property type="evidence" value="ECO:0007669"/>
    <property type="project" value="UniProtKB-UniRule"/>
</dbReference>
<feature type="binding site" evidence="5">
    <location>
        <position position="270"/>
    </location>
    <ligand>
        <name>substrate</name>
    </ligand>
</feature>
<comment type="caution">
    <text evidence="7">The sequence shown here is derived from an EMBL/GenBank/DDBJ whole genome shotgun (WGS) entry which is preliminary data.</text>
</comment>
<dbReference type="Proteomes" id="UP000179106">
    <property type="component" value="Unassembled WGS sequence"/>
</dbReference>
<dbReference type="GO" id="GO:0050577">
    <property type="term" value="F:GDP-L-fucose synthase activity"/>
    <property type="evidence" value="ECO:0007669"/>
    <property type="project" value="UniProtKB-UniRule"/>
</dbReference>
<dbReference type="EMBL" id="MHNW01000020">
    <property type="protein sequence ID" value="OGZ53403.1"/>
    <property type="molecule type" value="Genomic_DNA"/>
</dbReference>
<dbReference type="Gene3D" id="3.90.25.10">
    <property type="entry name" value="UDP-galactose 4-epimerase, domain 1"/>
    <property type="match status" value="1"/>
</dbReference>
<keyword evidence="2 5" id="KW-0521">NADP</keyword>
<proteinExistence type="inferred from homology"/>
<feature type="binding site" evidence="5">
    <location>
        <position position="143"/>
    </location>
    <ligand>
        <name>NADP(+)</name>
        <dbReference type="ChEBI" id="CHEBI:58349"/>
    </ligand>
</feature>
<keyword evidence="3 5" id="KW-0560">Oxidoreductase</keyword>
<feature type="binding site" evidence="5">
    <location>
        <position position="210"/>
    </location>
    <ligand>
        <name>substrate</name>
    </ligand>
</feature>
<feature type="binding site" evidence="5">
    <location>
        <begin position="13"/>
        <end position="19"/>
    </location>
    <ligand>
        <name>NADP(+)</name>
        <dbReference type="ChEBI" id="CHEBI:58349"/>
    </ligand>
</feature>
<comment type="pathway">
    <text evidence="5">Nucleotide-sugar biosynthesis; GDP-L-fucose biosynthesis via de novo pathway; GDP-L-fucose from GDP-alpha-D-mannose: step 2/2.</text>
</comment>
<dbReference type="PANTHER" id="PTHR43238">
    <property type="entry name" value="GDP-L-FUCOSE SYNTHASE"/>
    <property type="match status" value="1"/>
</dbReference>
<evidence type="ECO:0000313" key="7">
    <source>
        <dbReference type="EMBL" id="OGZ53403.1"/>
    </source>
</evidence>
<evidence type="ECO:0000256" key="1">
    <source>
        <dbReference type="ARBA" id="ARBA00005959"/>
    </source>
</evidence>
<evidence type="ECO:0000313" key="8">
    <source>
        <dbReference type="Proteomes" id="UP000179106"/>
    </source>
</evidence>
<dbReference type="InterPro" id="IPR001509">
    <property type="entry name" value="Epimerase_deHydtase"/>
</dbReference>
<gene>
    <name evidence="5" type="primary">fcl</name>
    <name evidence="7" type="ORF">A3B25_02170</name>
</gene>